<dbReference type="CDD" id="cd00616">
    <property type="entry name" value="AHBA_syn"/>
    <property type="match status" value="1"/>
</dbReference>
<dbReference type="GO" id="GO:0030170">
    <property type="term" value="F:pyridoxal phosphate binding"/>
    <property type="evidence" value="ECO:0007669"/>
    <property type="project" value="TreeGrafter"/>
</dbReference>
<dbReference type="InterPro" id="IPR000653">
    <property type="entry name" value="DegT/StrS_aminotransferase"/>
</dbReference>
<dbReference type="Proteomes" id="UP000346198">
    <property type="component" value="Unassembled WGS sequence"/>
</dbReference>
<dbReference type="GO" id="GO:0008483">
    <property type="term" value="F:transaminase activity"/>
    <property type="evidence" value="ECO:0007669"/>
    <property type="project" value="TreeGrafter"/>
</dbReference>
<dbReference type="AlphaFoldDB" id="A0A6C2UDJ8"/>
<dbReference type="InterPro" id="IPR015424">
    <property type="entry name" value="PyrdxlP-dep_Trfase"/>
</dbReference>
<comment type="similarity">
    <text evidence="2 5">Belongs to the DegT/DnrJ/EryC1 family.</text>
</comment>
<sequence length="360" mass="40741">MNKPIYVTQPSLAPLEEVNEYLRQIWESGIMTHNGPLMQRLEKEVSEYEGVPDTICLANGTCAMQLAIRALDLEGEIITTPFTFIATANVIAWERCTPVFVDIDPDTWNIDPDKIEDAISDKTVAVLPVHVFSAPCDVARIQQIAGEHGLKVIYDAAHAMCVKLNGKSIMSYGDVSCTSFHATKLFNTCEGGACFTENKELASRIRKMRFFGFDEMKEIVDDGINAKMTEIAAGLGLANLRYLDEVRKKRRDKYEFYRSLLDSCGFISFQKYDPEEYNYSYMPILFDSEERLLCKLEQLANAKIYPRRYFYPSLNNIELFSHPKLPVANAVAKRIACLPLYNKLSDSSIRTICSVLLENG</sequence>
<dbReference type="SUPFAM" id="SSF53383">
    <property type="entry name" value="PLP-dependent transferases"/>
    <property type="match status" value="1"/>
</dbReference>
<evidence type="ECO:0000256" key="4">
    <source>
        <dbReference type="PIRSR" id="PIRSR000390-2"/>
    </source>
</evidence>
<gene>
    <name evidence="6" type="primary">vioA_1</name>
    <name evidence="6" type="ORF">SCARR_00320</name>
</gene>
<dbReference type="PANTHER" id="PTHR30244">
    <property type="entry name" value="TRANSAMINASE"/>
    <property type="match status" value="1"/>
</dbReference>
<dbReference type="Gene3D" id="3.40.640.10">
    <property type="entry name" value="Type I PLP-dependent aspartate aminotransferase-like (Major domain)"/>
    <property type="match status" value="1"/>
</dbReference>
<dbReference type="EMBL" id="CAAHFH010000001">
    <property type="protein sequence ID" value="VGO18268.1"/>
    <property type="molecule type" value="Genomic_DNA"/>
</dbReference>
<dbReference type="RefSeq" id="WP_136059772.1">
    <property type="nucleotide sequence ID" value="NZ_CAAHFH010000001.1"/>
</dbReference>
<dbReference type="Pfam" id="PF01041">
    <property type="entry name" value="DegT_DnrJ_EryC1"/>
    <property type="match status" value="1"/>
</dbReference>
<feature type="active site" description="Proton acceptor" evidence="3">
    <location>
        <position position="184"/>
    </location>
</feature>
<name>A0A6C2UDJ8_9BACT</name>
<dbReference type="InterPro" id="IPR015421">
    <property type="entry name" value="PyrdxlP-dep_Trfase_major"/>
</dbReference>
<evidence type="ECO:0000313" key="7">
    <source>
        <dbReference type="Proteomes" id="UP000346198"/>
    </source>
</evidence>
<accession>A0A6C2UDJ8</accession>
<evidence type="ECO:0000256" key="2">
    <source>
        <dbReference type="ARBA" id="ARBA00037999"/>
    </source>
</evidence>
<protein>
    <submittedName>
        <fullName evidence="6">dTDP-4-amino-4,6-dideoxy-D-glucose transaminase</fullName>
    </submittedName>
</protein>
<keyword evidence="7" id="KW-1185">Reference proteome</keyword>
<reference evidence="6 7" key="1">
    <citation type="submission" date="2019-04" db="EMBL/GenBank/DDBJ databases">
        <authorList>
            <person name="Van Vliet M D."/>
        </authorList>
    </citation>
    <scope>NUCLEOTIDE SEQUENCE [LARGE SCALE GENOMIC DNA]</scope>
    <source>
        <strain evidence="6 7">F21</strain>
    </source>
</reference>
<evidence type="ECO:0000256" key="3">
    <source>
        <dbReference type="PIRSR" id="PIRSR000390-1"/>
    </source>
</evidence>
<evidence type="ECO:0000256" key="1">
    <source>
        <dbReference type="ARBA" id="ARBA00022898"/>
    </source>
</evidence>
<dbReference type="GO" id="GO:0000271">
    <property type="term" value="P:polysaccharide biosynthetic process"/>
    <property type="evidence" value="ECO:0007669"/>
    <property type="project" value="TreeGrafter"/>
</dbReference>
<keyword evidence="1 4" id="KW-0663">Pyridoxal phosphate</keyword>
<evidence type="ECO:0000256" key="5">
    <source>
        <dbReference type="RuleBase" id="RU004508"/>
    </source>
</evidence>
<evidence type="ECO:0000313" key="6">
    <source>
        <dbReference type="EMBL" id="VGO18268.1"/>
    </source>
</evidence>
<proteinExistence type="inferred from homology"/>
<organism evidence="6 7">
    <name type="scientific">Pontiella sulfatireligans</name>
    <dbReference type="NCBI Taxonomy" id="2750658"/>
    <lineage>
        <taxon>Bacteria</taxon>
        <taxon>Pseudomonadati</taxon>
        <taxon>Kiritimatiellota</taxon>
        <taxon>Kiritimatiellia</taxon>
        <taxon>Kiritimatiellales</taxon>
        <taxon>Pontiellaceae</taxon>
        <taxon>Pontiella</taxon>
    </lineage>
</organism>
<dbReference type="PANTHER" id="PTHR30244:SF9">
    <property type="entry name" value="PROTEIN RV3402C"/>
    <property type="match status" value="1"/>
</dbReference>
<feature type="modified residue" description="N6-(pyridoxal phosphate)lysine" evidence="4">
    <location>
        <position position="184"/>
    </location>
</feature>
<dbReference type="PIRSF" id="PIRSF000390">
    <property type="entry name" value="PLP_StrS"/>
    <property type="match status" value="1"/>
</dbReference>